<dbReference type="SMART" id="SM00368">
    <property type="entry name" value="LRR_RI"/>
    <property type="match status" value="2"/>
</dbReference>
<dbReference type="EMBL" id="HBKO01035720">
    <property type="protein sequence ID" value="CAE2259610.1"/>
    <property type="molecule type" value="Transcribed_RNA"/>
</dbReference>
<dbReference type="SUPFAM" id="SSF52047">
    <property type="entry name" value="RNI-like"/>
    <property type="match status" value="1"/>
</dbReference>
<dbReference type="AlphaFoldDB" id="A0A7S4JCU4"/>
<name>A0A7S4JCU4_9EUKA</name>
<sequence>MPVKGPQLMPDGSYSGDREYPEWTMKYFDFFFKGHRGNSLYPKIERTGYYPKQELYDALEKNDPSLTVLDVDNRAFNDDMMYNLMMALKDNTVVTELKLARNISHHTEQGDRFPLALAPILAKSKTITKVDLHQSDMHEKCICALAEALKYNSSVTELNLEDNFVRQNAAELGEMLKVNKTLTSLNCNVNQIQDEAARALLEGLKVSNVKHFTAYNNGIVDRNLRKEFRGFSSK</sequence>
<dbReference type="Gene3D" id="3.80.10.10">
    <property type="entry name" value="Ribonuclease Inhibitor"/>
    <property type="match status" value="2"/>
</dbReference>
<dbReference type="PANTHER" id="PTHR24114:SF2">
    <property type="entry name" value="F-BOX DOMAIN-CONTAINING PROTEIN-RELATED"/>
    <property type="match status" value="1"/>
</dbReference>
<dbReference type="InterPro" id="IPR032675">
    <property type="entry name" value="LRR_dom_sf"/>
</dbReference>
<accession>A0A7S4JCU4</accession>
<reference evidence="1" key="1">
    <citation type="submission" date="2021-01" db="EMBL/GenBank/DDBJ databases">
        <authorList>
            <person name="Corre E."/>
            <person name="Pelletier E."/>
            <person name="Niang G."/>
            <person name="Scheremetjew M."/>
            <person name="Finn R."/>
            <person name="Kale V."/>
            <person name="Holt S."/>
            <person name="Cochrane G."/>
            <person name="Meng A."/>
            <person name="Brown T."/>
            <person name="Cohen L."/>
        </authorList>
    </citation>
    <scope>NUCLEOTIDE SEQUENCE</scope>
    <source>
        <strain evidence="1">UIO037</strain>
    </source>
</reference>
<dbReference type="PANTHER" id="PTHR24114">
    <property type="entry name" value="LEUCINE RICH REPEAT FAMILY PROTEIN"/>
    <property type="match status" value="1"/>
</dbReference>
<protein>
    <submittedName>
        <fullName evidence="1">Uncharacterized protein</fullName>
    </submittedName>
</protein>
<organism evidence="1">
    <name type="scientific">Prymnesium polylepis</name>
    <dbReference type="NCBI Taxonomy" id="72548"/>
    <lineage>
        <taxon>Eukaryota</taxon>
        <taxon>Haptista</taxon>
        <taxon>Haptophyta</taxon>
        <taxon>Prymnesiophyceae</taxon>
        <taxon>Prymnesiales</taxon>
        <taxon>Prymnesiaceae</taxon>
        <taxon>Prymnesium</taxon>
    </lineage>
</organism>
<gene>
    <name evidence="1" type="ORF">CPOL0286_LOCUS16242</name>
</gene>
<dbReference type="InterPro" id="IPR052394">
    <property type="entry name" value="LRR-containing"/>
</dbReference>
<evidence type="ECO:0000313" key="1">
    <source>
        <dbReference type="EMBL" id="CAE2259610.1"/>
    </source>
</evidence>
<proteinExistence type="predicted"/>